<accession>A0A4V3SHK6</accession>
<evidence type="ECO:0000313" key="2">
    <source>
        <dbReference type="EMBL" id="TGZ76544.1"/>
    </source>
</evidence>
<dbReference type="EMBL" id="ML220174">
    <property type="protein sequence ID" value="TGZ76544.1"/>
    <property type="molecule type" value="Genomic_DNA"/>
</dbReference>
<dbReference type="InParanoid" id="A0A4V3SHK6"/>
<evidence type="ECO:0000313" key="3">
    <source>
        <dbReference type="Proteomes" id="UP000298138"/>
    </source>
</evidence>
<name>A0A4V3SHK6_9PEZI</name>
<sequence length="129" mass="13373">MRWLTSIRSISPAPRSQSRSGCLTTCVGVSSLAGTGAGDGGTGVLGDDAGRPHGVMAPLFSQQTAAERVQDGGISVNGVQFITRRRVPKCRGALIRKVHEHPTVVLNPPAPSLGSFLQPASQPVIHGDP</sequence>
<dbReference type="AlphaFoldDB" id="A0A4V3SHK6"/>
<evidence type="ECO:0000256" key="1">
    <source>
        <dbReference type="SAM" id="MobiDB-lite"/>
    </source>
</evidence>
<proteinExistence type="predicted"/>
<feature type="region of interest" description="Disordered" evidence="1">
    <location>
        <begin position="110"/>
        <end position="129"/>
    </location>
</feature>
<organism evidence="2 3">
    <name type="scientific">Ascodesmis nigricans</name>
    <dbReference type="NCBI Taxonomy" id="341454"/>
    <lineage>
        <taxon>Eukaryota</taxon>
        <taxon>Fungi</taxon>
        <taxon>Dikarya</taxon>
        <taxon>Ascomycota</taxon>
        <taxon>Pezizomycotina</taxon>
        <taxon>Pezizomycetes</taxon>
        <taxon>Pezizales</taxon>
        <taxon>Ascodesmidaceae</taxon>
        <taxon>Ascodesmis</taxon>
    </lineage>
</organism>
<keyword evidence="3" id="KW-1185">Reference proteome</keyword>
<protein>
    <submittedName>
        <fullName evidence="2">Uncharacterized protein</fullName>
    </submittedName>
</protein>
<gene>
    <name evidence="2" type="ORF">EX30DRAFT_244930</name>
</gene>
<dbReference type="Proteomes" id="UP000298138">
    <property type="component" value="Unassembled WGS sequence"/>
</dbReference>
<reference evidence="2 3" key="1">
    <citation type="submission" date="2019-04" db="EMBL/GenBank/DDBJ databases">
        <title>Comparative genomics and transcriptomics to analyze fruiting body development in filamentous ascomycetes.</title>
        <authorList>
            <consortium name="DOE Joint Genome Institute"/>
            <person name="Lutkenhaus R."/>
            <person name="Traeger S."/>
            <person name="Breuer J."/>
            <person name="Kuo A."/>
            <person name="Lipzen A."/>
            <person name="Pangilinan J."/>
            <person name="Dilworth D."/>
            <person name="Sandor L."/>
            <person name="Poggeler S."/>
            <person name="Barry K."/>
            <person name="Grigoriev I.V."/>
            <person name="Nowrousian M."/>
        </authorList>
    </citation>
    <scope>NUCLEOTIDE SEQUENCE [LARGE SCALE GENOMIC DNA]</scope>
    <source>
        <strain evidence="2 3">CBS 389.68</strain>
    </source>
</reference>